<dbReference type="AlphaFoldDB" id="B6BHJ8"/>
<sequence length="108" mass="12863">MDRSKELLRLCSYTQNSSSLHRVEQIKKNYSEFDKVVEALLDLEPYLQHSDFYISLKDDFDLIEIRNDLCNEDELLMLDVEIVVWANQHNIEFLENLDNVSILGFKHR</sequence>
<reference evidence="1 2" key="1">
    <citation type="journal article" date="2012" name="Proc. Natl. Acad. Sci. U.S.A.">
        <title>Genome and physiology of a model Epsilonproteobacterium responsible for sulfide detoxification in marine oxygen depletion zones.</title>
        <authorList>
            <person name="Grote J."/>
            <person name="Schott T."/>
            <person name="Bruckner C.G."/>
            <person name="Glockner F.O."/>
            <person name="Jost G."/>
            <person name="Teeling H."/>
            <person name="Labrenz M."/>
            <person name="Jurgens K."/>
        </authorList>
    </citation>
    <scope>NUCLEOTIDE SEQUENCE [LARGE SCALE GENOMIC DNA]</scope>
    <source>
        <strain evidence="1 2">GD1</strain>
    </source>
</reference>
<evidence type="ECO:0000313" key="2">
    <source>
        <dbReference type="Proteomes" id="UP000006431"/>
    </source>
</evidence>
<accession>H1FT76</accession>
<dbReference type="PATRIC" id="fig|929558.5.peg.1462"/>
<dbReference type="HOGENOM" id="CLU_2195580_0_0_7"/>
<gene>
    <name evidence="1" type="ORF">SMGD1_1471</name>
</gene>
<accession>B6BHJ8</accession>
<dbReference type="STRING" id="929558.SMGD1_1471"/>
<protein>
    <submittedName>
        <fullName evidence="1">Uncharacterized protein</fullName>
    </submittedName>
</protein>
<organism evidence="1 2">
    <name type="scientific">Sulfurimonas gotlandica (strain DSM 19862 / JCM 16533 / GD1)</name>
    <dbReference type="NCBI Taxonomy" id="929558"/>
    <lineage>
        <taxon>Bacteria</taxon>
        <taxon>Pseudomonadati</taxon>
        <taxon>Campylobacterota</taxon>
        <taxon>Epsilonproteobacteria</taxon>
        <taxon>Campylobacterales</taxon>
        <taxon>Sulfurimonadaceae</taxon>
        <taxon>Sulfurimonas</taxon>
    </lineage>
</organism>
<evidence type="ECO:0000313" key="1">
    <source>
        <dbReference type="EMBL" id="EHP29995.1"/>
    </source>
</evidence>
<name>B6BHJ8_SULGG</name>
<comment type="caution">
    <text evidence="1">The sequence shown here is derived from an EMBL/GenBank/DDBJ whole genome shotgun (WGS) entry which is preliminary data.</text>
</comment>
<keyword evidence="2" id="KW-1185">Reference proteome</keyword>
<dbReference type="EMBL" id="AFRZ01000001">
    <property type="protein sequence ID" value="EHP29995.1"/>
    <property type="molecule type" value="Genomic_DNA"/>
</dbReference>
<dbReference type="RefSeq" id="WP_008336511.1">
    <property type="nucleotide sequence ID" value="NZ_AFRZ01000001.1"/>
</dbReference>
<dbReference type="Proteomes" id="UP000006431">
    <property type="component" value="Unassembled WGS sequence"/>
</dbReference>
<proteinExistence type="predicted"/>